<keyword evidence="9" id="KW-0902">Two-component regulatory system</keyword>
<keyword evidence="4" id="KW-0597">Phosphoprotein</keyword>
<evidence type="ECO:0000256" key="2">
    <source>
        <dbReference type="ARBA" id="ARBA00004370"/>
    </source>
</evidence>
<evidence type="ECO:0000256" key="8">
    <source>
        <dbReference type="ARBA" id="ARBA00022989"/>
    </source>
</evidence>
<comment type="catalytic activity">
    <reaction evidence="1">
        <text>ATP + protein L-histidine = ADP + protein N-phospho-L-histidine.</text>
        <dbReference type="EC" id="2.7.13.3"/>
    </reaction>
</comment>
<dbReference type="Gene3D" id="1.10.287.130">
    <property type="match status" value="1"/>
</dbReference>
<feature type="region of interest" description="Disordered" evidence="11">
    <location>
        <begin position="464"/>
        <end position="483"/>
    </location>
</feature>
<evidence type="ECO:0000256" key="3">
    <source>
        <dbReference type="ARBA" id="ARBA00012438"/>
    </source>
</evidence>
<dbReference type="PROSITE" id="PS50885">
    <property type="entry name" value="HAMP"/>
    <property type="match status" value="1"/>
</dbReference>
<dbReference type="CDD" id="cd00082">
    <property type="entry name" value="HisKA"/>
    <property type="match status" value="1"/>
</dbReference>
<feature type="compositionally biased region" description="Basic and acidic residues" evidence="11">
    <location>
        <begin position="473"/>
        <end position="483"/>
    </location>
</feature>
<dbReference type="GO" id="GO:0000155">
    <property type="term" value="F:phosphorelay sensor kinase activity"/>
    <property type="evidence" value="ECO:0007669"/>
    <property type="project" value="InterPro"/>
</dbReference>
<dbReference type="PROSITE" id="PS50109">
    <property type="entry name" value="HIS_KIN"/>
    <property type="match status" value="1"/>
</dbReference>
<keyword evidence="7 15" id="KW-0418">Kinase</keyword>
<feature type="transmembrane region" description="Helical" evidence="12">
    <location>
        <begin position="15"/>
        <end position="37"/>
    </location>
</feature>
<dbReference type="InterPro" id="IPR050428">
    <property type="entry name" value="TCS_sensor_his_kinase"/>
</dbReference>
<dbReference type="AlphaFoldDB" id="A0A419A4I1"/>
<keyword evidence="8 12" id="KW-1133">Transmembrane helix</keyword>
<evidence type="ECO:0000256" key="6">
    <source>
        <dbReference type="ARBA" id="ARBA00022692"/>
    </source>
</evidence>
<dbReference type="InterPro" id="IPR003660">
    <property type="entry name" value="HAMP_dom"/>
</dbReference>
<dbReference type="RefSeq" id="WP_119899091.1">
    <property type="nucleotide sequence ID" value="NZ_QNRC01000003.1"/>
</dbReference>
<dbReference type="SMART" id="SM00387">
    <property type="entry name" value="HATPase_c"/>
    <property type="match status" value="1"/>
</dbReference>
<evidence type="ECO:0000256" key="10">
    <source>
        <dbReference type="ARBA" id="ARBA00023136"/>
    </source>
</evidence>
<evidence type="ECO:0000256" key="7">
    <source>
        <dbReference type="ARBA" id="ARBA00022777"/>
    </source>
</evidence>
<dbReference type="SMART" id="SM00388">
    <property type="entry name" value="HisKA"/>
    <property type="match status" value="1"/>
</dbReference>
<dbReference type="InterPro" id="IPR013727">
    <property type="entry name" value="2CSK_N"/>
</dbReference>
<proteinExistence type="predicted"/>
<evidence type="ECO:0000259" key="14">
    <source>
        <dbReference type="PROSITE" id="PS50885"/>
    </source>
</evidence>
<dbReference type="InterPro" id="IPR003594">
    <property type="entry name" value="HATPase_dom"/>
</dbReference>
<evidence type="ECO:0000256" key="12">
    <source>
        <dbReference type="SAM" id="Phobius"/>
    </source>
</evidence>
<accession>A0A419A4I1</accession>
<dbReference type="InterPro" id="IPR036097">
    <property type="entry name" value="HisK_dim/P_sf"/>
</dbReference>
<keyword evidence="5" id="KW-0808">Transferase</keyword>
<evidence type="ECO:0000313" key="15">
    <source>
        <dbReference type="EMBL" id="RJL09340.1"/>
    </source>
</evidence>
<keyword evidence="10 12" id="KW-0472">Membrane</keyword>
<dbReference type="Gene3D" id="3.30.565.10">
    <property type="entry name" value="Histidine kinase-like ATPase, C-terminal domain"/>
    <property type="match status" value="1"/>
</dbReference>
<dbReference type="Proteomes" id="UP000283587">
    <property type="component" value="Unassembled WGS sequence"/>
</dbReference>
<evidence type="ECO:0000256" key="5">
    <source>
        <dbReference type="ARBA" id="ARBA00022679"/>
    </source>
</evidence>
<dbReference type="PRINTS" id="PR00344">
    <property type="entry name" value="BCTRLSENSOR"/>
</dbReference>
<dbReference type="Pfam" id="PF00512">
    <property type="entry name" value="HisKA"/>
    <property type="match status" value="1"/>
</dbReference>
<evidence type="ECO:0000256" key="4">
    <source>
        <dbReference type="ARBA" id="ARBA00022553"/>
    </source>
</evidence>
<dbReference type="InterPro" id="IPR005467">
    <property type="entry name" value="His_kinase_dom"/>
</dbReference>
<feature type="domain" description="HAMP" evidence="14">
    <location>
        <begin position="189"/>
        <end position="240"/>
    </location>
</feature>
<dbReference type="InterPro" id="IPR003661">
    <property type="entry name" value="HisK_dim/P_dom"/>
</dbReference>
<evidence type="ECO:0000313" key="16">
    <source>
        <dbReference type="Proteomes" id="UP000283587"/>
    </source>
</evidence>
<dbReference type="InterPro" id="IPR036890">
    <property type="entry name" value="HATPase_C_sf"/>
</dbReference>
<evidence type="ECO:0000259" key="13">
    <source>
        <dbReference type="PROSITE" id="PS50109"/>
    </source>
</evidence>
<keyword evidence="6 12" id="KW-0812">Transmembrane</keyword>
<evidence type="ECO:0000256" key="1">
    <source>
        <dbReference type="ARBA" id="ARBA00000085"/>
    </source>
</evidence>
<sequence>MIAGLIRARSLRTRLFVMILLPLIVVAAASSVVLHWLARDMSRSLYDDTLKVVAHTVAREAVLTKGDLVTDSLLDSLVGALGDPIYYRVHADEGYFLVGHSDAPQPDRDLDLPGGVPVFFDADYHGEPVRAVVLREFISDPDFDGWTTVQVWQTVTQRQALSMTMLAQSATVLMLLLIAAAALVWFGIRRGLAPLTDLRAAMALRHTNDLRPIRRPVPREAEPLVRTINNLFQRLTAELERRNSFISNAAHQLRNPVAAIQAQAEAARDSHALTDRAERLQDLTEATRRLSRMSQQLLRFDAANEGRADRDTPPADLVRLVADVARRHVPAALRARVEIEYDGPDGPLYVQGDPVLIEEAIDNLIDNALRYGCPPDSHLQLRVESRFGMGVLTVADEGPGIPAESSEKVFERFVRLSPVEDGGCGLGLSIVRAIAKGVGGSARILPAERGCTLRFSLPLRAAPQAAAGSGGKDSSRQFADRFM</sequence>
<evidence type="ECO:0000256" key="11">
    <source>
        <dbReference type="SAM" id="MobiDB-lite"/>
    </source>
</evidence>
<dbReference type="PANTHER" id="PTHR45436">
    <property type="entry name" value="SENSOR HISTIDINE KINASE YKOH"/>
    <property type="match status" value="1"/>
</dbReference>
<dbReference type="Pfam" id="PF02518">
    <property type="entry name" value="HATPase_c"/>
    <property type="match status" value="1"/>
</dbReference>
<dbReference type="InterPro" id="IPR004358">
    <property type="entry name" value="Sig_transdc_His_kin-like_C"/>
</dbReference>
<feature type="domain" description="Histidine kinase" evidence="13">
    <location>
        <begin position="248"/>
        <end position="461"/>
    </location>
</feature>
<evidence type="ECO:0000256" key="9">
    <source>
        <dbReference type="ARBA" id="ARBA00023012"/>
    </source>
</evidence>
<dbReference type="PANTHER" id="PTHR45436:SF1">
    <property type="entry name" value="SENSOR PROTEIN QSEC"/>
    <property type="match status" value="1"/>
</dbReference>
<reference evidence="16" key="1">
    <citation type="submission" date="2018-09" db="EMBL/GenBank/DDBJ databases">
        <title>Paracoccus onubensis nov. sp. a moderate halophilic bacterium isolated from Gruta de las Maravillas (Aracena, Spain).</title>
        <authorList>
            <person name="Jurado V."/>
            <person name="Gutierrez-Patricio S."/>
            <person name="Gonzalez-Pimentel J.L."/>
            <person name="Miller A.Z."/>
            <person name="Laiz L."/>
            <person name="Saiz-Jimenez C."/>
        </authorList>
    </citation>
    <scope>NUCLEOTIDE SEQUENCE [LARGE SCALE GENOMIC DNA]</scope>
    <source>
        <strain evidence="16">DSM 26381</strain>
    </source>
</reference>
<protein>
    <recommendedName>
        <fullName evidence="3">histidine kinase</fullName>
        <ecNumber evidence="3">2.7.13.3</ecNumber>
    </recommendedName>
</protein>
<organism evidence="15 16">
    <name type="scientific">Paracoccus siganidrum</name>
    <dbReference type="NCBI Taxonomy" id="1276757"/>
    <lineage>
        <taxon>Bacteria</taxon>
        <taxon>Pseudomonadati</taxon>
        <taxon>Pseudomonadota</taxon>
        <taxon>Alphaproteobacteria</taxon>
        <taxon>Rhodobacterales</taxon>
        <taxon>Paracoccaceae</taxon>
        <taxon>Paracoccus</taxon>
    </lineage>
</organism>
<dbReference type="EMBL" id="QZEW01000067">
    <property type="protein sequence ID" value="RJL09340.1"/>
    <property type="molecule type" value="Genomic_DNA"/>
</dbReference>
<dbReference type="Pfam" id="PF08521">
    <property type="entry name" value="2CSK_N"/>
    <property type="match status" value="1"/>
</dbReference>
<dbReference type="SUPFAM" id="SSF55874">
    <property type="entry name" value="ATPase domain of HSP90 chaperone/DNA topoisomerase II/histidine kinase"/>
    <property type="match status" value="1"/>
</dbReference>
<comment type="caution">
    <text evidence="15">The sequence shown here is derived from an EMBL/GenBank/DDBJ whole genome shotgun (WGS) entry which is preliminary data.</text>
</comment>
<keyword evidence="16" id="KW-1185">Reference proteome</keyword>
<gene>
    <name evidence="15" type="ORF">D3P05_15115</name>
</gene>
<dbReference type="OrthoDB" id="913606at2"/>
<comment type="subcellular location">
    <subcellularLocation>
        <location evidence="2">Membrane</location>
    </subcellularLocation>
</comment>
<feature type="transmembrane region" description="Helical" evidence="12">
    <location>
        <begin position="166"/>
        <end position="188"/>
    </location>
</feature>
<dbReference type="SUPFAM" id="SSF47384">
    <property type="entry name" value="Homodimeric domain of signal transducing histidine kinase"/>
    <property type="match status" value="1"/>
</dbReference>
<dbReference type="EC" id="2.7.13.3" evidence="3"/>
<name>A0A419A4I1_9RHOB</name>
<dbReference type="GO" id="GO:0005886">
    <property type="term" value="C:plasma membrane"/>
    <property type="evidence" value="ECO:0007669"/>
    <property type="project" value="TreeGrafter"/>
</dbReference>